<keyword evidence="4" id="KW-0444">Lipid biosynthesis</keyword>
<evidence type="ECO:0000256" key="3">
    <source>
        <dbReference type="ARBA" id="ARBA00012745"/>
    </source>
</evidence>
<dbReference type="InterPro" id="IPR004463">
    <property type="entry name" value="UDP-acyl_GlcNac_deAcase"/>
</dbReference>
<dbReference type="GO" id="GO:0016020">
    <property type="term" value="C:membrane"/>
    <property type="evidence" value="ECO:0007669"/>
    <property type="project" value="GOC"/>
</dbReference>
<dbReference type="Pfam" id="PF03331">
    <property type="entry name" value="LpxC"/>
    <property type="match status" value="1"/>
</dbReference>
<evidence type="ECO:0000256" key="1">
    <source>
        <dbReference type="ARBA" id="ARBA00001947"/>
    </source>
</evidence>
<evidence type="ECO:0000256" key="2">
    <source>
        <dbReference type="ARBA" id="ARBA00005002"/>
    </source>
</evidence>
<dbReference type="GO" id="GO:0046872">
    <property type="term" value="F:metal ion binding"/>
    <property type="evidence" value="ECO:0007669"/>
    <property type="project" value="UniProtKB-KW"/>
</dbReference>
<dbReference type="Gene3D" id="3.30.1700.10">
    <property type="entry name" value="lpxc deacetylase, domain 2"/>
    <property type="match status" value="1"/>
</dbReference>
<evidence type="ECO:0000256" key="10">
    <source>
        <dbReference type="ARBA" id="ARBA00024535"/>
    </source>
</evidence>
<evidence type="ECO:0000313" key="11">
    <source>
        <dbReference type="EMBL" id="SUZ89887.1"/>
    </source>
</evidence>
<dbReference type="GO" id="GO:0103117">
    <property type="term" value="F:UDP-3-O-acyl-N-acetylglucosamine deacetylase activity"/>
    <property type="evidence" value="ECO:0007669"/>
    <property type="project" value="UniProtKB-EC"/>
</dbReference>
<keyword evidence="7" id="KW-0378">Hydrolase</keyword>
<dbReference type="GO" id="GO:0009245">
    <property type="term" value="P:lipid A biosynthetic process"/>
    <property type="evidence" value="ECO:0007669"/>
    <property type="project" value="UniProtKB-KW"/>
</dbReference>
<name>A0A381RJ13_9ZZZZ</name>
<dbReference type="NCBIfam" id="TIGR00325">
    <property type="entry name" value="lpxC"/>
    <property type="match status" value="1"/>
</dbReference>
<evidence type="ECO:0000256" key="4">
    <source>
        <dbReference type="ARBA" id="ARBA00022516"/>
    </source>
</evidence>
<evidence type="ECO:0000256" key="8">
    <source>
        <dbReference type="ARBA" id="ARBA00022833"/>
    </source>
</evidence>
<comment type="cofactor">
    <cofactor evidence="1">
        <name>Zn(2+)</name>
        <dbReference type="ChEBI" id="CHEBI:29105"/>
    </cofactor>
</comment>
<dbReference type="SUPFAM" id="SSF54211">
    <property type="entry name" value="Ribosomal protein S5 domain 2-like"/>
    <property type="match status" value="2"/>
</dbReference>
<sequence length="302" mass="33555">MNWTQKTLRKDIDCAGIGLHSGVRVAMRMRPAPPNSGIIFRRIDLDGVEIPARQEYLQRSNLATTLANGDATIGTVEHVLAAAAGLGIDNLIVEVKGKEVPILDGSASPFIYLMHEAGIRVQKAPREFIKILEPLRIEEEDKFVAVYPSDRFKISYTIDFEHPLIGEQQQTFVVTPRSFTEQIAPARTFGFLSEVEALHRNGFALGGSMENAVVIGHNSILNNQLRFEDEFVRHKILDAIGDIMLIGAPLLAHVVAYRAGHTLHAGLVETIQQATEAWRMVTWEDVVYDIASRPPYLVPARV</sequence>
<dbReference type="InterPro" id="IPR011334">
    <property type="entry name" value="UDP-acyl_GlcNac_deAcase_C"/>
</dbReference>
<proteinExistence type="inferred from homology"/>
<dbReference type="HAMAP" id="MF_00388">
    <property type="entry name" value="LpxC"/>
    <property type="match status" value="1"/>
</dbReference>
<evidence type="ECO:0000256" key="9">
    <source>
        <dbReference type="ARBA" id="ARBA00023098"/>
    </source>
</evidence>
<protein>
    <recommendedName>
        <fullName evidence="3">UDP-3-O-acyl-N-acetylglucosamine deacetylase</fullName>
        <ecNumber evidence="3">3.5.1.108</ecNumber>
    </recommendedName>
</protein>
<dbReference type="InterPro" id="IPR020568">
    <property type="entry name" value="Ribosomal_Su5_D2-typ_SF"/>
</dbReference>
<dbReference type="EMBL" id="UINC01001848">
    <property type="protein sequence ID" value="SUZ89887.1"/>
    <property type="molecule type" value="Genomic_DNA"/>
</dbReference>
<evidence type="ECO:0000256" key="7">
    <source>
        <dbReference type="ARBA" id="ARBA00022801"/>
    </source>
</evidence>
<organism evidence="11">
    <name type="scientific">marine metagenome</name>
    <dbReference type="NCBI Taxonomy" id="408172"/>
    <lineage>
        <taxon>unclassified sequences</taxon>
        <taxon>metagenomes</taxon>
        <taxon>ecological metagenomes</taxon>
    </lineage>
</organism>
<evidence type="ECO:0000256" key="6">
    <source>
        <dbReference type="ARBA" id="ARBA00022723"/>
    </source>
</evidence>
<dbReference type="PANTHER" id="PTHR33694">
    <property type="entry name" value="UDP-3-O-ACYL-N-ACETYLGLUCOSAMINE DEACETYLASE 1, MITOCHONDRIAL-RELATED"/>
    <property type="match status" value="1"/>
</dbReference>
<dbReference type="PANTHER" id="PTHR33694:SF1">
    <property type="entry name" value="UDP-3-O-ACYL-N-ACETYLGLUCOSAMINE DEACETYLASE 1, MITOCHONDRIAL-RELATED"/>
    <property type="match status" value="1"/>
</dbReference>
<dbReference type="Gene3D" id="3.30.230.20">
    <property type="entry name" value="lpxc deacetylase, domain 1"/>
    <property type="match status" value="1"/>
</dbReference>
<accession>A0A381RJ13</accession>
<keyword evidence="5" id="KW-0441">Lipid A biosynthesis</keyword>
<reference evidence="11" key="1">
    <citation type="submission" date="2018-05" db="EMBL/GenBank/DDBJ databases">
        <authorList>
            <person name="Lanie J.A."/>
            <person name="Ng W.-L."/>
            <person name="Kazmierczak K.M."/>
            <person name="Andrzejewski T.M."/>
            <person name="Davidsen T.M."/>
            <person name="Wayne K.J."/>
            <person name="Tettelin H."/>
            <person name="Glass J.I."/>
            <person name="Rusch D."/>
            <person name="Podicherti R."/>
            <person name="Tsui H.-C.T."/>
            <person name="Winkler M.E."/>
        </authorList>
    </citation>
    <scope>NUCLEOTIDE SEQUENCE</scope>
</reference>
<keyword evidence="9" id="KW-0443">Lipid metabolism</keyword>
<dbReference type="EC" id="3.5.1.108" evidence="3"/>
<comment type="pathway">
    <text evidence="2">Glycolipid biosynthesis; lipid IV(A) biosynthesis; lipid IV(A) from (3R)-3-hydroxytetradecanoyl-[acyl-carrier-protein] and UDP-N-acetyl-alpha-D-glucosamine: step 2/6.</text>
</comment>
<gene>
    <name evidence="11" type="ORF">METZ01_LOCUS42741</name>
</gene>
<dbReference type="AlphaFoldDB" id="A0A381RJ13"/>
<evidence type="ECO:0000256" key="5">
    <source>
        <dbReference type="ARBA" id="ARBA00022556"/>
    </source>
</evidence>
<comment type="catalytic activity">
    <reaction evidence="10">
        <text>a UDP-3-O-[(3R)-3-hydroxyacyl]-N-acetyl-alpha-D-glucosamine + H2O = a UDP-3-O-[(3R)-3-hydroxyacyl]-alpha-D-glucosamine + acetate</text>
        <dbReference type="Rhea" id="RHEA:67816"/>
        <dbReference type="ChEBI" id="CHEBI:15377"/>
        <dbReference type="ChEBI" id="CHEBI:30089"/>
        <dbReference type="ChEBI" id="CHEBI:137740"/>
        <dbReference type="ChEBI" id="CHEBI:173225"/>
        <dbReference type="EC" id="3.5.1.108"/>
    </reaction>
</comment>
<dbReference type="InterPro" id="IPR015870">
    <property type="entry name" value="UDP-acyl_N-AcGlcN_deAcase_N"/>
</dbReference>
<dbReference type="UniPathway" id="UPA00359">
    <property type="reaction ID" value="UER00478"/>
</dbReference>
<keyword evidence="8" id="KW-0862">Zinc</keyword>
<keyword evidence="6" id="KW-0479">Metal-binding</keyword>